<dbReference type="Pfam" id="PF08477">
    <property type="entry name" value="Roc"/>
    <property type="match status" value="1"/>
</dbReference>
<feature type="compositionally biased region" description="Basic and acidic residues" evidence="3">
    <location>
        <begin position="420"/>
        <end position="447"/>
    </location>
</feature>
<evidence type="ECO:0000313" key="6">
    <source>
        <dbReference type="Proteomes" id="UP001159405"/>
    </source>
</evidence>
<feature type="domain" description="Disease resistance R13L4/SHOC-2-like LRR" evidence="4">
    <location>
        <begin position="159"/>
        <end position="231"/>
    </location>
</feature>
<dbReference type="InterPro" id="IPR032675">
    <property type="entry name" value="LRR_dom_sf"/>
</dbReference>
<evidence type="ECO:0000313" key="5">
    <source>
        <dbReference type="EMBL" id="CAH3182371.1"/>
    </source>
</evidence>
<dbReference type="EMBL" id="CALNXK010000321">
    <property type="protein sequence ID" value="CAH3182371.1"/>
    <property type="molecule type" value="Genomic_DNA"/>
</dbReference>
<keyword evidence="2" id="KW-0677">Repeat</keyword>
<keyword evidence="1" id="KW-0433">Leucine-rich repeat</keyword>
<name>A0ABN8RSC5_9CNID</name>
<dbReference type="SUPFAM" id="SSF52058">
    <property type="entry name" value="L domain-like"/>
    <property type="match status" value="1"/>
</dbReference>
<evidence type="ECO:0000256" key="1">
    <source>
        <dbReference type="ARBA" id="ARBA00022614"/>
    </source>
</evidence>
<dbReference type="SMART" id="SM00364">
    <property type="entry name" value="LRR_BAC"/>
    <property type="match status" value="10"/>
</dbReference>
<dbReference type="Gene3D" id="3.80.10.10">
    <property type="entry name" value="Ribonuclease Inhibitor"/>
    <property type="match status" value="3"/>
</dbReference>
<sequence length="606" mass="67818">MEDYSSAELQAKCLDCFGTLHLDGKGLSTVPDAVTELSKVRKLELKDNNLTELPTSINKLNRLSRLYLDGNNLTELPAEIGDLKELWQLSVSNNQLLVGLPTSIQKLNRLRELQLNGNNLTKLPAEIGDLKELWWLSVRNNQLVGLPTSIQKLNGLSRLYLDGNNLTELPAEIGDLKELSRLSVRNNQLVGLPTSIQKLNRLSRLYLDGNNLTELPAEIGDLKELSRLSVRNNQLVGLPTSIQKLNGLQMLNVDGNNLTELPAEIGDLNELRWLYVCGNPLTVDAIKFALKLEKRAQYTDIAAPKEIEARGERAQLVYQRALRDGAVSVQRSRILLIGQDRAGKTSLKKSLIGLPFNRNENSTEGIEVDPSIFQVHTDEVKNWQPIAKSERGLLGCSKDVAQMVVEKLCFQEEKEDAEIHNKDQLKNENYRTGTKADDADGEKRDDSFVNQVPDPKKEGVSEVTSSEPEHEIMIDSTSPPDEITKRAEELIKYVKGEKQAKVVTEKSVTSIDLWDFAGQQLYYASHPVFLTSRAIYILVCNLSKSLHDTAQPCVRQGNHNFTLDNPNGETNLENLLSWLSTVHSITQMRNKLGTMQKESCLICVPL</sequence>
<comment type="caution">
    <text evidence="5">The sequence shown here is derived from an EMBL/GenBank/DDBJ whole genome shotgun (WGS) entry which is preliminary data.</text>
</comment>
<dbReference type="Gene3D" id="3.40.50.300">
    <property type="entry name" value="P-loop containing nucleotide triphosphate hydrolases"/>
    <property type="match status" value="2"/>
</dbReference>
<dbReference type="PANTHER" id="PTHR48051">
    <property type="match status" value="1"/>
</dbReference>
<dbReference type="Proteomes" id="UP001159405">
    <property type="component" value="Unassembled WGS sequence"/>
</dbReference>
<gene>
    <name evidence="5" type="ORF">PLOB_00026915</name>
</gene>
<dbReference type="SUPFAM" id="SSF52540">
    <property type="entry name" value="P-loop containing nucleoside triphosphate hydrolases"/>
    <property type="match status" value="1"/>
</dbReference>
<protein>
    <recommendedName>
        <fullName evidence="4">Disease resistance R13L4/SHOC-2-like LRR domain-containing protein</fullName>
    </recommendedName>
</protein>
<dbReference type="InterPro" id="IPR027417">
    <property type="entry name" value="P-loop_NTPase"/>
</dbReference>
<dbReference type="PANTHER" id="PTHR48051:SF54">
    <property type="entry name" value="LEUCINE-RICH REPEAT-CONTAINING PROTEIN"/>
    <property type="match status" value="1"/>
</dbReference>
<dbReference type="InterPro" id="IPR050216">
    <property type="entry name" value="LRR_domain-containing"/>
</dbReference>
<evidence type="ECO:0000256" key="3">
    <source>
        <dbReference type="SAM" id="MobiDB-lite"/>
    </source>
</evidence>
<dbReference type="SMART" id="SM00369">
    <property type="entry name" value="LRR_TYP"/>
    <property type="match status" value="9"/>
</dbReference>
<dbReference type="Pfam" id="PF23598">
    <property type="entry name" value="LRR_14"/>
    <property type="match status" value="2"/>
</dbReference>
<evidence type="ECO:0000256" key="2">
    <source>
        <dbReference type="ARBA" id="ARBA00022737"/>
    </source>
</evidence>
<organism evidence="5 6">
    <name type="scientific">Porites lobata</name>
    <dbReference type="NCBI Taxonomy" id="104759"/>
    <lineage>
        <taxon>Eukaryota</taxon>
        <taxon>Metazoa</taxon>
        <taxon>Cnidaria</taxon>
        <taxon>Anthozoa</taxon>
        <taxon>Hexacorallia</taxon>
        <taxon>Scleractinia</taxon>
        <taxon>Fungiina</taxon>
        <taxon>Poritidae</taxon>
        <taxon>Porites</taxon>
    </lineage>
</organism>
<dbReference type="InterPro" id="IPR003591">
    <property type="entry name" value="Leu-rich_rpt_typical-subtyp"/>
</dbReference>
<accession>A0ABN8RSC5</accession>
<feature type="region of interest" description="Disordered" evidence="3">
    <location>
        <begin position="420"/>
        <end position="479"/>
    </location>
</feature>
<evidence type="ECO:0000259" key="4">
    <source>
        <dbReference type="Pfam" id="PF23598"/>
    </source>
</evidence>
<feature type="domain" description="Disease resistance R13L4/SHOC-2-like LRR" evidence="4">
    <location>
        <begin position="33"/>
        <end position="115"/>
    </location>
</feature>
<reference evidence="5 6" key="1">
    <citation type="submission" date="2022-05" db="EMBL/GenBank/DDBJ databases">
        <authorList>
            <consortium name="Genoscope - CEA"/>
            <person name="William W."/>
        </authorList>
    </citation>
    <scope>NUCLEOTIDE SEQUENCE [LARGE SCALE GENOMIC DNA]</scope>
</reference>
<proteinExistence type="predicted"/>
<keyword evidence="6" id="KW-1185">Reference proteome</keyword>
<dbReference type="InterPro" id="IPR055414">
    <property type="entry name" value="LRR_R13L4/SHOC2-like"/>
</dbReference>